<organism evidence="1 2">
    <name type="scientific">Halonatronomonas betaini</name>
    <dbReference type="NCBI Taxonomy" id="2778430"/>
    <lineage>
        <taxon>Bacteria</taxon>
        <taxon>Bacillati</taxon>
        <taxon>Bacillota</taxon>
        <taxon>Clostridia</taxon>
        <taxon>Halanaerobiales</taxon>
        <taxon>Halarsenatibacteraceae</taxon>
        <taxon>Halonatronomonas</taxon>
    </lineage>
</organism>
<dbReference type="Proteomes" id="UP000621436">
    <property type="component" value="Unassembled WGS sequence"/>
</dbReference>
<proteinExistence type="predicted"/>
<reference evidence="1" key="1">
    <citation type="submission" date="2020-11" db="EMBL/GenBank/DDBJ databases">
        <title>Halonatronomonas betainensis gen. nov., sp. nov. a novel haloalkaliphilic representative of the family Halanaerobiacae capable of betaine degradation.</title>
        <authorList>
            <person name="Boltyanskaya Y."/>
            <person name="Kevbrin V."/>
            <person name="Detkova E."/>
            <person name="Grouzdev D.S."/>
            <person name="Koziaeva V."/>
            <person name="Zhilina T."/>
        </authorList>
    </citation>
    <scope>NUCLEOTIDE SEQUENCE</scope>
    <source>
        <strain evidence="1">Z-7014</strain>
    </source>
</reference>
<keyword evidence="2" id="KW-1185">Reference proteome</keyword>
<protein>
    <submittedName>
        <fullName evidence="1">Uncharacterized protein</fullName>
    </submittedName>
</protein>
<accession>A0A931F9K0</accession>
<dbReference type="EMBL" id="JADPIE010000003">
    <property type="protein sequence ID" value="MBF8436544.1"/>
    <property type="molecule type" value="Genomic_DNA"/>
</dbReference>
<evidence type="ECO:0000313" key="1">
    <source>
        <dbReference type="EMBL" id="MBF8436544.1"/>
    </source>
</evidence>
<comment type="caution">
    <text evidence="1">The sequence shown here is derived from an EMBL/GenBank/DDBJ whole genome shotgun (WGS) entry which is preliminary data.</text>
</comment>
<evidence type="ECO:0000313" key="2">
    <source>
        <dbReference type="Proteomes" id="UP000621436"/>
    </source>
</evidence>
<gene>
    <name evidence="1" type="ORF">I0Q91_05610</name>
</gene>
<dbReference type="AlphaFoldDB" id="A0A931F9K0"/>
<sequence length="200" mass="23325">MNYFSYRDENELLNIIIGLTLPRTGFPSPFYDLGYKVMAIEQSFVNGKGKTVKPDIIIANQDKSILVLFEAKSCKNAELEQLDNYYNIKSKDLINNAGFNRELFDKGFNVSYFCYKLTFIDEEKVLACENLIKSIEDKYDYPVIMFNKEDGFISLILNEYIDDELNTLFNGILEIPTDKIPRLLKFDQHTTKQEIKNEYI</sequence>
<name>A0A931F9K0_9FIRM</name>
<dbReference type="RefSeq" id="WP_270453446.1">
    <property type="nucleotide sequence ID" value="NZ_JADPIE010000003.1"/>
</dbReference>